<dbReference type="InterPro" id="IPR040168">
    <property type="entry name" value="Not2/3/5"/>
</dbReference>
<comment type="similarity">
    <text evidence="1">Belongs to the CNOT2/3/5 family.</text>
</comment>
<proteinExistence type="inferred from homology"/>
<sequence>MFRPDKDLTSGMLPSQSPSQMPGFGGNTNFINQGTLSLHQRTIGGNHFRSGNSAGHITPTGLNPAFPIGLQQQAQQQQHSPNSLAAIGPRSVLGAQSQANQASIASLQKRAFNSGPMQNFASSYGFGGSRTLDSHPAIDLSDFPILSSRSSATPNPMPSTRNYANPVSSSVGMVSKPVPDSAPEFNITQEEFPALPGSINPPVQSGEGNGAVGGDQMSSKDGLKDAKQILQAKRGIQTHSDGMISNIPSGMVMDQFGIVGLLSFIRAADQDANMVALATGIDLTTLGLNLNSPENLYSMFQSPFAETACRPQDIDYHVPAEYLTNMFIRDKLAPIKLNRYHEDLLFYLFYMNGGDVLQLAAAAELYNRDWRYHKEERVWLTRASQSEVYNKTATSERCTYWFFDANQWQKIAKDFYLEYDKLEERPVIPNCNFIQVGGMGH</sequence>
<dbReference type="Gene3D" id="2.30.30.1020">
    <property type="entry name" value="CCR4-NOT complex subunit 2/3/5, C-terminal domain"/>
    <property type="match status" value="1"/>
</dbReference>
<protein>
    <recommendedName>
        <fullName evidence="5">NOT2/NOT3/NOT5 C-terminal domain-containing protein</fullName>
    </recommendedName>
</protein>
<dbReference type="FunFam" id="2.30.30.1020:FF:000005">
    <property type="entry name" value="Regena, isoform C"/>
    <property type="match status" value="1"/>
</dbReference>
<dbReference type="AlphaFoldDB" id="A0A0B7AHC6"/>
<dbReference type="EMBL" id="HACG01032465">
    <property type="protein sequence ID" value="CEK79330.1"/>
    <property type="molecule type" value="Transcribed_RNA"/>
</dbReference>
<feature type="domain" description="NOT2/NOT3/NOT5 C-terminal" evidence="5">
    <location>
        <begin position="297"/>
        <end position="422"/>
    </location>
</feature>
<dbReference type="GO" id="GO:2000036">
    <property type="term" value="P:regulation of stem cell population maintenance"/>
    <property type="evidence" value="ECO:0007669"/>
    <property type="project" value="UniProtKB-ARBA"/>
</dbReference>
<dbReference type="PANTHER" id="PTHR23326">
    <property type="entry name" value="CCR4 NOT-RELATED"/>
    <property type="match status" value="1"/>
</dbReference>
<dbReference type="GO" id="GO:0006355">
    <property type="term" value="P:regulation of DNA-templated transcription"/>
    <property type="evidence" value="ECO:0007669"/>
    <property type="project" value="InterPro"/>
</dbReference>
<feature type="region of interest" description="Disordered" evidence="4">
    <location>
        <begin position="1"/>
        <end position="30"/>
    </location>
</feature>
<evidence type="ECO:0000256" key="4">
    <source>
        <dbReference type="SAM" id="MobiDB-lite"/>
    </source>
</evidence>
<dbReference type="InterPro" id="IPR038635">
    <property type="entry name" value="CCR4-NOT_su2/3/5_C_sf"/>
</dbReference>
<keyword evidence="2" id="KW-0805">Transcription regulation</keyword>
<evidence type="ECO:0000259" key="5">
    <source>
        <dbReference type="Pfam" id="PF04153"/>
    </source>
</evidence>
<evidence type="ECO:0000256" key="2">
    <source>
        <dbReference type="ARBA" id="ARBA00023015"/>
    </source>
</evidence>
<name>A0A0B7AHC6_9EUPU</name>
<gene>
    <name evidence="6" type="primary">ORF114835</name>
</gene>
<accession>A0A0B7AHC6</accession>
<organism evidence="6">
    <name type="scientific">Arion vulgaris</name>
    <dbReference type="NCBI Taxonomy" id="1028688"/>
    <lineage>
        <taxon>Eukaryota</taxon>
        <taxon>Metazoa</taxon>
        <taxon>Spiralia</taxon>
        <taxon>Lophotrochozoa</taxon>
        <taxon>Mollusca</taxon>
        <taxon>Gastropoda</taxon>
        <taxon>Heterobranchia</taxon>
        <taxon>Euthyneura</taxon>
        <taxon>Panpulmonata</taxon>
        <taxon>Eupulmonata</taxon>
        <taxon>Stylommatophora</taxon>
        <taxon>Helicina</taxon>
        <taxon>Arionoidea</taxon>
        <taxon>Arionidae</taxon>
        <taxon>Arion</taxon>
    </lineage>
</organism>
<keyword evidence="3" id="KW-0804">Transcription</keyword>
<dbReference type="GO" id="GO:0030015">
    <property type="term" value="C:CCR4-NOT core complex"/>
    <property type="evidence" value="ECO:0007669"/>
    <property type="project" value="InterPro"/>
</dbReference>
<evidence type="ECO:0000256" key="1">
    <source>
        <dbReference type="ARBA" id="ARBA00007682"/>
    </source>
</evidence>
<dbReference type="InterPro" id="IPR007282">
    <property type="entry name" value="NOT2/3/5_C"/>
</dbReference>
<dbReference type="Pfam" id="PF04153">
    <property type="entry name" value="NOT2_3_5_C"/>
    <property type="match status" value="1"/>
</dbReference>
<evidence type="ECO:0000256" key="3">
    <source>
        <dbReference type="ARBA" id="ARBA00023163"/>
    </source>
</evidence>
<reference evidence="6" key="1">
    <citation type="submission" date="2014-12" db="EMBL/GenBank/DDBJ databases">
        <title>Insight into the proteome of Arion vulgaris.</title>
        <authorList>
            <person name="Aradska J."/>
            <person name="Bulat T."/>
            <person name="Smidak R."/>
            <person name="Sarate P."/>
            <person name="Gangsoo J."/>
            <person name="Sialana F."/>
            <person name="Bilban M."/>
            <person name="Lubec G."/>
        </authorList>
    </citation>
    <scope>NUCLEOTIDE SEQUENCE</scope>
    <source>
        <tissue evidence="6">Skin</tissue>
    </source>
</reference>
<evidence type="ECO:0000313" key="6">
    <source>
        <dbReference type="EMBL" id="CEK79330.1"/>
    </source>
</evidence>